<dbReference type="Proteomes" id="UP000253934">
    <property type="component" value="Unassembled WGS sequence"/>
</dbReference>
<feature type="transmembrane region" description="Helical" evidence="5">
    <location>
        <begin position="262"/>
        <end position="283"/>
    </location>
</feature>
<protein>
    <recommendedName>
        <fullName evidence="5">Sec-independent protein translocase protein TatC</fullName>
    </recommendedName>
</protein>
<dbReference type="PANTHER" id="PTHR30371">
    <property type="entry name" value="SEC-INDEPENDENT PROTEIN TRANSLOCASE PROTEIN TATC"/>
    <property type="match status" value="1"/>
</dbReference>
<dbReference type="InterPro" id="IPR002033">
    <property type="entry name" value="TatC"/>
</dbReference>
<evidence type="ECO:0000313" key="6">
    <source>
        <dbReference type="EMBL" id="RDB36480.1"/>
    </source>
</evidence>
<gene>
    <name evidence="5 6" type="primary">tatC</name>
    <name evidence="6" type="ORF">DCC88_04950</name>
</gene>
<comment type="caution">
    <text evidence="6">The sequence shown here is derived from an EMBL/GenBank/DDBJ whole genome shotgun (WGS) entry which is preliminary data.</text>
</comment>
<evidence type="ECO:0000256" key="1">
    <source>
        <dbReference type="ARBA" id="ARBA00004141"/>
    </source>
</evidence>
<sequence>MWEMGAIGWRQNNMAGFKFNPLHYMSSLFNAGLQRKAKREAVLAGTESTQMSLVAHIKELRKHILRAVAWLFVFTTATFFFMQPILNFLKKPYENVLGELTKQDITQNLSSISVFEVIMVNFKICFLVAFSCSLPFIIREVWKFVAPALYLHERKIACLALIASVLLFYFGIAFGFFLIIPYFFSNALSWASQYAHVMITYENYFNSLITMLLVFGAVFEVPVVLSLLGMARILSSKVLVNNRKIAFLTCFIVGAILSPPDVLSLCLVALPMYAMVELSILVIKKIEKNRLAHESNI</sequence>
<comment type="subunit">
    <text evidence="5">Forms a complex with TatA.</text>
</comment>
<keyword evidence="2 5" id="KW-0812">Transmembrane</keyword>
<evidence type="ECO:0000256" key="4">
    <source>
        <dbReference type="ARBA" id="ARBA00023136"/>
    </source>
</evidence>
<evidence type="ECO:0000256" key="3">
    <source>
        <dbReference type="ARBA" id="ARBA00022989"/>
    </source>
</evidence>
<organism evidence="6 7">
    <name type="scientific">Spirobacillus cienkowskii</name>
    <dbReference type="NCBI Taxonomy" id="495820"/>
    <lineage>
        <taxon>Bacteria</taxon>
        <taxon>Pseudomonadati</taxon>
        <taxon>Bdellovibrionota</taxon>
        <taxon>Oligoflexia</taxon>
        <taxon>Silvanigrellales</taxon>
        <taxon>Spirobacillus</taxon>
    </lineage>
</organism>
<feature type="transmembrane region" description="Helical" evidence="5">
    <location>
        <begin position="118"/>
        <end position="138"/>
    </location>
</feature>
<reference evidence="6" key="1">
    <citation type="submission" date="2018-04" db="EMBL/GenBank/DDBJ databases">
        <title>Draft genome sequence of the Candidatus Spirobacillus cienkowskii, a pathogen of freshwater Daphnia species, reconstructed from hemolymph metagenomic reads.</title>
        <authorList>
            <person name="Bresciani L."/>
            <person name="Lemos L.N."/>
            <person name="Wale N."/>
            <person name="Lin J.Y."/>
            <person name="Fernandes G.R."/>
            <person name="Duffy M.A."/>
            <person name="Rodrigues J.M."/>
        </authorList>
    </citation>
    <scope>NUCLEOTIDE SEQUENCE [LARGE SCALE GENOMIC DNA]</scope>
    <source>
        <strain evidence="6">Binning01</strain>
    </source>
</reference>
<dbReference type="GO" id="GO:0033281">
    <property type="term" value="C:TAT protein transport complex"/>
    <property type="evidence" value="ECO:0007669"/>
    <property type="project" value="UniProtKB-UniRule"/>
</dbReference>
<keyword evidence="4 5" id="KW-0472">Membrane</keyword>
<dbReference type="EMBL" id="QOVW01000060">
    <property type="protein sequence ID" value="RDB36480.1"/>
    <property type="molecule type" value="Genomic_DNA"/>
</dbReference>
<keyword evidence="5" id="KW-0653">Protein transport</keyword>
<dbReference type="GO" id="GO:0043953">
    <property type="term" value="P:protein transport by the Tat complex"/>
    <property type="evidence" value="ECO:0007669"/>
    <property type="project" value="UniProtKB-UniRule"/>
</dbReference>
<feature type="transmembrane region" description="Helical" evidence="5">
    <location>
        <begin position="67"/>
        <end position="86"/>
    </location>
</feature>
<dbReference type="GO" id="GO:0009977">
    <property type="term" value="F:proton motive force dependent protein transmembrane transporter activity"/>
    <property type="evidence" value="ECO:0007669"/>
    <property type="project" value="TreeGrafter"/>
</dbReference>
<keyword evidence="5" id="KW-0811">Translocation</keyword>
<proteinExistence type="inferred from homology"/>
<dbReference type="PANTHER" id="PTHR30371:SF0">
    <property type="entry name" value="SEC-INDEPENDENT PROTEIN TRANSLOCASE PROTEIN TATC, CHLOROPLASTIC-RELATED"/>
    <property type="match status" value="1"/>
</dbReference>
<dbReference type="HAMAP" id="MF_00902">
    <property type="entry name" value="TatC"/>
    <property type="match status" value="1"/>
</dbReference>
<feature type="transmembrane region" description="Helical" evidence="5">
    <location>
        <begin position="204"/>
        <end position="228"/>
    </location>
</feature>
<evidence type="ECO:0000256" key="2">
    <source>
        <dbReference type="ARBA" id="ARBA00022692"/>
    </source>
</evidence>
<evidence type="ECO:0000256" key="5">
    <source>
        <dbReference type="HAMAP-Rule" id="MF_00902"/>
    </source>
</evidence>
<comment type="caution">
    <text evidence="5">Lacks conserved residue(s) required for the propagation of feature annotation.</text>
</comment>
<dbReference type="GO" id="GO:0065002">
    <property type="term" value="P:intracellular protein transmembrane transport"/>
    <property type="evidence" value="ECO:0007669"/>
    <property type="project" value="TreeGrafter"/>
</dbReference>
<evidence type="ECO:0000313" key="7">
    <source>
        <dbReference type="Proteomes" id="UP000253934"/>
    </source>
</evidence>
<comment type="subcellular location">
    <subcellularLocation>
        <location evidence="5">Cell membrane</location>
        <topology evidence="5">Multi-pass membrane protein</topology>
    </subcellularLocation>
    <subcellularLocation>
        <location evidence="1">Membrane</location>
        <topology evidence="1">Multi-pass membrane protein</topology>
    </subcellularLocation>
</comment>
<keyword evidence="3 5" id="KW-1133">Transmembrane helix</keyword>
<dbReference type="AlphaFoldDB" id="A0A369KSW6"/>
<comment type="similarity">
    <text evidence="5">Belongs to the TatC family.</text>
</comment>
<keyword evidence="5" id="KW-0813">Transport</keyword>
<dbReference type="Pfam" id="PF00902">
    <property type="entry name" value="TatC"/>
    <property type="match status" value="1"/>
</dbReference>
<name>A0A369KSW6_9BACT</name>
<accession>A0A369KSW6</accession>
<dbReference type="NCBIfam" id="TIGR00945">
    <property type="entry name" value="tatC"/>
    <property type="match status" value="1"/>
</dbReference>
<feature type="transmembrane region" description="Helical" evidence="5">
    <location>
        <begin position="159"/>
        <end position="184"/>
    </location>
</feature>
<keyword evidence="7" id="KW-1185">Reference proteome</keyword>
<comment type="function">
    <text evidence="5">Part of the twin-arginine translocation (Tat) system that transports large folded proteins containing a characteristic twin-arginine motif in their signal peptide across membranes.</text>
</comment>
<keyword evidence="5" id="KW-1003">Cell membrane</keyword>
<dbReference type="PRINTS" id="PR01840">
    <property type="entry name" value="TATCFAMILY"/>
</dbReference>